<evidence type="ECO:0000313" key="6">
    <source>
        <dbReference type="WBParaSite" id="PDA_v2.g30236.t1"/>
    </source>
</evidence>
<dbReference type="InterPro" id="IPR013126">
    <property type="entry name" value="Hsp_70_fam"/>
</dbReference>
<dbReference type="GO" id="GO:0006950">
    <property type="term" value="P:response to stress"/>
    <property type="evidence" value="ECO:0007669"/>
    <property type="project" value="UniProtKB-ARBA"/>
</dbReference>
<reference evidence="6" key="1">
    <citation type="submission" date="2022-11" db="UniProtKB">
        <authorList>
            <consortium name="WormBaseParasite"/>
        </authorList>
    </citation>
    <scope>IDENTIFICATION</scope>
</reference>
<dbReference type="AlphaFoldDB" id="A0A914QFQ3"/>
<evidence type="ECO:0000313" key="5">
    <source>
        <dbReference type="Proteomes" id="UP000887578"/>
    </source>
</evidence>
<comment type="similarity">
    <text evidence="1 4">Belongs to the heat shock protein 70 family.</text>
</comment>
<name>A0A914QFQ3_9BILA</name>
<dbReference type="SUPFAM" id="SSF100920">
    <property type="entry name" value="Heat shock protein 70kD (HSP70), peptide-binding domain"/>
    <property type="match status" value="1"/>
</dbReference>
<keyword evidence="5" id="KW-1185">Reference proteome</keyword>
<dbReference type="Proteomes" id="UP000887578">
    <property type="component" value="Unplaced"/>
</dbReference>
<dbReference type="InterPro" id="IPR043129">
    <property type="entry name" value="ATPase_NBD"/>
</dbReference>
<sequence>MSKKSGIFAGIDFGNSNSCIAIYKYEKVEVLAGADGSRITPSYVYIGENGEKHVGKSAKNYGHKKPERLFYDIKRLFAAKTSDQICKKYKNQWTFDIKRDTETGYCNYNIDGKIYTPEEISSEVLKKLLSYVGEDVAGVVLTVPAFFSTEQKNKILEAAEMAGITVLQLICEPTAAAIAYGMEHSYTNGEVLFVFDIGDESFDISIIKVVNNTNFEVIVLGGDSHLGGRDFDGVIIDWMLKKLEEKVGKNNLKKLTPIKKFLMTEMAKEAIVVLNNNESATLQLSEVHSDASDVTLTRTEFEELSKGLVLQIKESIVQILKCRALNQQEINHVLLIGGSSKIPIITKLLKEFFDEAKFSKSCNAEELVAMGATRLAAKLGKQSTRSDITDLVYKDKISLNVGIEYADKNGESMFKTIFKKDTPYNQEQVIEMKTTQDNQKECEIALYEGLYDELEKNTHIGSLKLINLPPKKAGEYSVDVILTIDKNGILEVKTNDLNCAVQYKTQLLQKRKT</sequence>
<organism evidence="5 6">
    <name type="scientific">Panagrolaimus davidi</name>
    <dbReference type="NCBI Taxonomy" id="227884"/>
    <lineage>
        <taxon>Eukaryota</taxon>
        <taxon>Metazoa</taxon>
        <taxon>Ecdysozoa</taxon>
        <taxon>Nematoda</taxon>
        <taxon>Chromadorea</taxon>
        <taxon>Rhabditida</taxon>
        <taxon>Tylenchina</taxon>
        <taxon>Panagrolaimomorpha</taxon>
        <taxon>Panagrolaimoidea</taxon>
        <taxon>Panagrolaimidae</taxon>
        <taxon>Panagrolaimus</taxon>
    </lineage>
</organism>
<dbReference type="SUPFAM" id="SSF53067">
    <property type="entry name" value="Actin-like ATPase domain"/>
    <property type="match status" value="2"/>
</dbReference>
<accession>A0A914QFQ3</accession>
<dbReference type="GO" id="GO:0005524">
    <property type="term" value="F:ATP binding"/>
    <property type="evidence" value="ECO:0007669"/>
    <property type="project" value="UniProtKB-KW"/>
</dbReference>
<evidence type="ECO:0000256" key="4">
    <source>
        <dbReference type="RuleBase" id="RU003322"/>
    </source>
</evidence>
<proteinExistence type="inferred from homology"/>
<dbReference type="PRINTS" id="PR00301">
    <property type="entry name" value="HEATSHOCK70"/>
</dbReference>
<dbReference type="PANTHER" id="PTHR19375">
    <property type="entry name" value="HEAT SHOCK PROTEIN 70KDA"/>
    <property type="match status" value="1"/>
</dbReference>
<dbReference type="PROSITE" id="PS01036">
    <property type="entry name" value="HSP70_3"/>
    <property type="match status" value="1"/>
</dbReference>
<dbReference type="GO" id="GO:0140662">
    <property type="term" value="F:ATP-dependent protein folding chaperone"/>
    <property type="evidence" value="ECO:0007669"/>
    <property type="project" value="InterPro"/>
</dbReference>
<dbReference type="InterPro" id="IPR018181">
    <property type="entry name" value="Heat_shock_70_CS"/>
</dbReference>
<dbReference type="InterPro" id="IPR029047">
    <property type="entry name" value="HSP70_peptide-bd_sf"/>
</dbReference>
<evidence type="ECO:0000256" key="2">
    <source>
        <dbReference type="ARBA" id="ARBA00022741"/>
    </source>
</evidence>
<evidence type="ECO:0000256" key="3">
    <source>
        <dbReference type="ARBA" id="ARBA00022840"/>
    </source>
</evidence>
<dbReference type="Gene3D" id="3.90.640.10">
    <property type="entry name" value="Actin, Chain A, domain 4"/>
    <property type="match status" value="1"/>
</dbReference>
<evidence type="ECO:0000256" key="1">
    <source>
        <dbReference type="ARBA" id="ARBA00007381"/>
    </source>
</evidence>
<dbReference type="WBParaSite" id="PDA_v2.g30236.t1">
    <property type="protein sequence ID" value="PDA_v2.g30236.t1"/>
    <property type="gene ID" value="PDA_v2.g30236"/>
</dbReference>
<dbReference type="Pfam" id="PF00012">
    <property type="entry name" value="HSP70"/>
    <property type="match status" value="1"/>
</dbReference>
<dbReference type="Gene3D" id="2.60.34.10">
    <property type="entry name" value="Substrate Binding Domain Of DNAk, Chain A, domain 1"/>
    <property type="match status" value="1"/>
</dbReference>
<keyword evidence="3 4" id="KW-0067">ATP-binding</keyword>
<dbReference type="Gene3D" id="3.30.420.40">
    <property type="match status" value="2"/>
</dbReference>
<keyword evidence="2 4" id="KW-0547">Nucleotide-binding</keyword>
<protein>
    <submittedName>
        <fullName evidence="6">Heat shock protein 70</fullName>
    </submittedName>
</protein>